<dbReference type="WBParaSite" id="GPUH_0000199501-mRNA-1">
    <property type="protein sequence ID" value="GPUH_0000199501-mRNA-1"/>
    <property type="gene ID" value="GPUH_0000199501"/>
</dbReference>
<accession>A0A183CZU9</accession>
<proteinExistence type="predicted"/>
<name>A0A183CZU9_9BILA</name>
<dbReference type="Proteomes" id="UP000271098">
    <property type="component" value="Unassembled WGS sequence"/>
</dbReference>
<dbReference type="EMBL" id="UYRT01002741">
    <property type="protein sequence ID" value="VDK31415.1"/>
    <property type="molecule type" value="Genomic_DNA"/>
</dbReference>
<keyword evidence="3" id="KW-1185">Reference proteome</keyword>
<evidence type="ECO:0000256" key="1">
    <source>
        <dbReference type="SAM" id="MobiDB-lite"/>
    </source>
</evidence>
<feature type="region of interest" description="Disordered" evidence="1">
    <location>
        <begin position="168"/>
        <end position="195"/>
    </location>
</feature>
<organism evidence="4">
    <name type="scientific">Gongylonema pulchrum</name>
    <dbReference type="NCBI Taxonomy" id="637853"/>
    <lineage>
        <taxon>Eukaryota</taxon>
        <taxon>Metazoa</taxon>
        <taxon>Ecdysozoa</taxon>
        <taxon>Nematoda</taxon>
        <taxon>Chromadorea</taxon>
        <taxon>Rhabditida</taxon>
        <taxon>Spirurina</taxon>
        <taxon>Spiruromorpha</taxon>
        <taxon>Spiruroidea</taxon>
        <taxon>Gongylonematidae</taxon>
        <taxon>Gongylonema</taxon>
    </lineage>
</organism>
<dbReference type="AlphaFoldDB" id="A0A183CZU9"/>
<evidence type="ECO:0000313" key="2">
    <source>
        <dbReference type="EMBL" id="VDK31415.1"/>
    </source>
</evidence>
<reference evidence="4" key="1">
    <citation type="submission" date="2016-06" db="UniProtKB">
        <authorList>
            <consortium name="WormBaseParasite"/>
        </authorList>
    </citation>
    <scope>IDENTIFICATION</scope>
</reference>
<dbReference type="OrthoDB" id="10007483at2759"/>
<sequence>MPAPMPHFRGGPLPLPHMMPAHHPAMMRPPMFLPFPPPPPPPHLLPPMHPVPMMPAAPPPHFGMGPHLPPGIFLPAPPPPIGLLPPRFMGPCGPLPVPMGRARSPPDSPIVTGPESIYGTLPRRPAYEEPIYMPGNVPYMPPQASYQPGSYPADHYDAYYDTFKRQRYPQHSKGSGGAESQAGSRKAVPTSENDDTSQFWEAYEATDAVSTHQLQAFLVTARSMPSSTAVATTTAQNNVSTTRNNARGTQTTTISAGAVDIARPDTPPADYDGAAVTDLQVTANSSSTAGHSKQQQHTTAVIY</sequence>
<gene>
    <name evidence="2" type="ORF">GPUH_LOCUS1989</name>
</gene>
<protein>
    <submittedName>
        <fullName evidence="4">Pre-mRNA-processing protein 40C</fullName>
    </submittedName>
</protein>
<evidence type="ECO:0000313" key="3">
    <source>
        <dbReference type="Proteomes" id="UP000271098"/>
    </source>
</evidence>
<evidence type="ECO:0000313" key="4">
    <source>
        <dbReference type="WBParaSite" id="GPUH_0000199501-mRNA-1"/>
    </source>
</evidence>
<reference evidence="2 3" key="2">
    <citation type="submission" date="2018-11" db="EMBL/GenBank/DDBJ databases">
        <authorList>
            <consortium name="Pathogen Informatics"/>
        </authorList>
    </citation>
    <scope>NUCLEOTIDE SEQUENCE [LARGE SCALE GENOMIC DNA]</scope>
</reference>